<evidence type="ECO:0000313" key="3">
    <source>
        <dbReference type="EMBL" id="WAL61142.1"/>
    </source>
</evidence>
<dbReference type="InterPro" id="IPR029044">
    <property type="entry name" value="Nucleotide-diphossugar_trans"/>
</dbReference>
<dbReference type="EMBL" id="CP113797">
    <property type="protein sequence ID" value="WAL61142.1"/>
    <property type="molecule type" value="Genomic_DNA"/>
</dbReference>
<keyword evidence="4" id="KW-1185">Reference proteome</keyword>
<dbReference type="AlphaFoldDB" id="A0A9E9CAL6"/>
<proteinExistence type="predicted"/>
<reference evidence="3" key="1">
    <citation type="submission" date="2022-12" db="EMBL/GenBank/DDBJ databases">
        <title>Polyphasic identification of a Novel Hot-Spring Cyanobacterium Ocullathermofonsia sinensis gen nov. sp. nov. and Genomic Insights on its Adaptations to the Thermal Habitat.</title>
        <authorList>
            <person name="Daroch M."/>
            <person name="Tang J."/>
            <person name="Jiang Y."/>
        </authorList>
    </citation>
    <scope>NUCLEOTIDE SEQUENCE</scope>
    <source>
        <strain evidence="3">PKUAC-SCTA174</strain>
    </source>
</reference>
<gene>
    <name evidence="3" type="ORF">OXH18_03835</name>
</gene>
<dbReference type="SUPFAM" id="SSF53448">
    <property type="entry name" value="Nucleotide-diphospho-sugar transferases"/>
    <property type="match status" value="1"/>
</dbReference>
<dbReference type="PANTHER" id="PTHR43685:SF2">
    <property type="entry name" value="GLYCOSYLTRANSFERASE 2-LIKE DOMAIN-CONTAINING PROTEIN"/>
    <property type="match status" value="1"/>
</dbReference>
<dbReference type="InterPro" id="IPR001173">
    <property type="entry name" value="Glyco_trans_2-like"/>
</dbReference>
<keyword evidence="3" id="KW-0328">Glycosyltransferase</keyword>
<protein>
    <submittedName>
        <fullName evidence="3">Glycosyltransferase</fullName>
        <ecNumber evidence="3">2.4.-.-</ecNumber>
    </submittedName>
</protein>
<evidence type="ECO:0000259" key="1">
    <source>
        <dbReference type="Pfam" id="PF00535"/>
    </source>
</evidence>
<evidence type="ECO:0000313" key="4">
    <source>
        <dbReference type="Proteomes" id="UP001163152"/>
    </source>
</evidence>
<organism evidence="3 4">
    <name type="scientific">Thermocoleostomius sinensis A174</name>
    <dbReference type="NCBI Taxonomy" id="2016057"/>
    <lineage>
        <taxon>Bacteria</taxon>
        <taxon>Bacillati</taxon>
        <taxon>Cyanobacteriota</taxon>
        <taxon>Cyanophyceae</taxon>
        <taxon>Oculatellales</taxon>
        <taxon>Oculatellaceae</taxon>
        <taxon>Thermocoleostomius</taxon>
    </lineage>
</organism>
<evidence type="ECO:0000259" key="2">
    <source>
        <dbReference type="Pfam" id="PF13632"/>
    </source>
</evidence>
<dbReference type="InterPro" id="IPR050834">
    <property type="entry name" value="Glycosyltransf_2"/>
</dbReference>
<dbReference type="Pfam" id="PF13632">
    <property type="entry name" value="Glyco_trans_2_3"/>
    <property type="match status" value="1"/>
</dbReference>
<dbReference type="Gene3D" id="3.90.550.10">
    <property type="entry name" value="Spore Coat Polysaccharide Biosynthesis Protein SpsA, Chain A"/>
    <property type="match status" value="1"/>
</dbReference>
<dbReference type="PANTHER" id="PTHR43685">
    <property type="entry name" value="GLYCOSYLTRANSFERASE"/>
    <property type="match status" value="1"/>
</dbReference>
<dbReference type="Proteomes" id="UP001163152">
    <property type="component" value="Chromosome"/>
</dbReference>
<dbReference type="EC" id="2.4.-.-" evidence="3"/>
<feature type="domain" description="Glycosyltransferase 2-like" evidence="2">
    <location>
        <begin position="151"/>
        <end position="275"/>
    </location>
</feature>
<keyword evidence="3" id="KW-0808">Transferase</keyword>
<dbReference type="CDD" id="cd00761">
    <property type="entry name" value="Glyco_tranf_GTA_type"/>
    <property type="match status" value="1"/>
</dbReference>
<dbReference type="Pfam" id="PF00535">
    <property type="entry name" value="Glycos_transf_2"/>
    <property type="match status" value="1"/>
</dbReference>
<accession>A0A9E9CAL6</accession>
<feature type="domain" description="Glycosyltransferase 2-like" evidence="1">
    <location>
        <begin position="9"/>
        <end position="137"/>
    </location>
</feature>
<dbReference type="GO" id="GO:0016757">
    <property type="term" value="F:glycosyltransferase activity"/>
    <property type="evidence" value="ECO:0007669"/>
    <property type="project" value="UniProtKB-KW"/>
</dbReference>
<dbReference type="RefSeq" id="WP_268611095.1">
    <property type="nucleotide sequence ID" value="NZ_CP113797.1"/>
</dbReference>
<name>A0A9E9CAL6_9CYAN</name>
<sequence length="313" mass="35907">MISDHLLFSIVIPTYNRPDRLAKCLTAITQLEYPRDRFEVVVVDDGSHPPIQPTTVPFQESLNLTLIQQANAGPATARNVGATQAQGQYLVFTDDDCAPLPDWLQVLEAHFTKYPDSIVGGRALNALPHNLYSTASQLLIDYLYDYYNAQVDQAQFFASNNFALPTHLFHSIGRFDTTFPLAAGEDRELCDRLLHHGHTMRYVPAAQIHHAHELTLKKFWRQHVNYGRGAYHFHQLRAQRSAGKIRVEPWSFYYHLLIYPFSQPTSQSRLLLSILFIVSQVANVAGFFWEQRQQRKQSFRNMLGMIHHSQSSK</sequence>
<dbReference type="KEGG" id="tsin:OXH18_03835"/>